<keyword evidence="2" id="KW-1185">Reference proteome</keyword>
<proteinExistence type="predicted"/>
<name>A0A6A6C7E6_ZASCE</name>
<evidence type="ECO:0000313" key="1">
    <source>
        <dbReference type="EMBL" id="KAF2162965.1"/>
    </source>
</evidence>
<organism evidence="1 2">
    <name type="scientific">Zasmidium cellare ATCC 36951</name>
    <dbReference type="NCBI Taxonomy" id="1080233"/>
    <lineage>
        <taxon>Eukaryota</taxon>
        <taxon>Fungi</taxon>
        <taxon>Dikarya</taxon>
        <taxon>Ascomycota</taxon>
        <taxon>Pezizomycotina</taxon>
        <taxon>Dothideomycetes</taxon>
        <taxon>Dothideomycetidae</taxon>
        <taxon>Mycosphaerellales</taxon>
        <taxon>Mycosphaerellaceae</taxon>
        <taxon>Zasmidium</taxon>
    </lineage>
</organism>
<dbReference type="EMBL" id="ML993611">
    <property type="protein sequence ID" value="KAF2162965.1"/>
    <property type="molecule type" value="Genomic_DNA"/>
</dbReference>
<sequence length="409" mass="46858">MAQAYILTLPQELLQDIASYVDISTDILNLRLSCKDLAGAAFDRFAEEYISELSCFVLDPKRLERIVSITARPHLARKIEELTFNSSPFERKYHSLGLPAQEGLHELAHTSFVDTYSKEQFAKLGAPDLKLGAVNLVLVEKILRNVGPLPECTVRLDAQEADDLIANDWIDQYSLDFVDEILKIALRVGTPIGDISLSNRVYLDKDSYRTDGDMSPVLPMLRELRTFSYRFDNWRLGSLGTQAIAHFDALQALTRSLTRLTELDWAQMGSDRIFRDRQDLLMPDLRYMPQLQILSLCGIECSWKHLRRTLAVCGSMLVSLRFEHITLEDIEGEPLLELLHFMSAMPSLSTMTISMLKQKLVDGKRRVLEFLIPGDTNFKRYLELVFEDLWESRPFLDCNLSHGLSYRPY</sequence>
<protein>
    <recommendedName>
        <fullName evidence="3">F-box domain-containing protein</fullName>
    </recommendedName>
</protein>
<dbReference type="Proteomes" id="UP000799537">
    <property type="component" value="Unassembled WGS sequence"/>
</dbReference>
<dbReference type="OrthoDB" id="5279008at2759"/>
<dbReference type="SUPFAM" id="SSF52047">
    <property type="entry name" value="RNI-like"/>
    <property type="match status" value="1"/>
</dbReference>
<reference evidence="1" key="1">
    <citation type="journal article" date="2020" name="Stud. Mycol.">
        <title>101 Dothideomycetes genomes: a test case for predicting lifestyles and emergence of pathogens.</title>
        <authorList>
            <person name="Haridas S."/>
            <person name="Albert R."/>
            <person name="Binder M."/>
            <person name="Bloem J."/>
            <person name="Labutti K."/>
            <person name="Salamov A."/>
            <person name="Andreopoulos B."/>
            <person name="Baker S."/>
            <person name="Barry K."/>
            <person name="Bills G."/>
            <person name="Bluhm B."/>
            <person name="Cannon C."/>
            <person name="Castanera R."/>
            <person name="Culley D."/>
            <person name="Daum C."/>
            <person name="Ezra D."/>
            <person name="Gonzalez J."/>
            <person name="Henrissat B."/>
            <person name="Kuo A."/>
            <person name="Liang C."/>
            <person name="Lipzen A."/>
            <person name="Lutzoni F."/>
            <person name="Magnuson J."/>
            <person name="Mondo S."/>
            <person name="Nolan M."/>
            <person name="Ohm R."/>
            <person name="Pangilinan J."/>
            <person name="Park H.-J."/>
            <person name="Ramirez L."/>
            <person name="Alfaro M."/>
            <person name="Sun H."/>
            <person name="Tritt A."/>
            <person name="Yoshinaga Y."/>
            <person name="Zwiers L.-H."/>
            <person name="Turgeon B."/>
            <person name="Goodwin S."/>
            <person name="Spatafora J."/>
            <person name="Crous P."/>
            <person name="Grigoriev I."/>
        </authorList>
    </citation>
    <scope>NUCLEOTIDE SEQUENCE</scope>
    <source>
        <strain evidence="1">ATCC 36951</strain>
    </source>
</reference>
<gene>
    <name evidence="1" type="ORF">M409DRAFT_26815</name>
</gene>
<evidence type="ECO:0000313" key="2">
    <source>
        <dbReference type="Proteomes" id="UP000799537"/>
    </source>
</evidence>
<dbReference type="RefSeq" id="XP_033663854.1">
    <property type="nucleotide sequence ID" value="XM_033808286.1"/>
</dbReference>
<dbReference type="GeneID" id="54561558"/>
<evidence type="ECO:0008006" key="3">
    <source>
        <dbReference type="Google" id="ProtNLM"/>
    </source>
</evidence>
<accession>A0A6A6C7E6</accession>
<dbReference type="AlphaFoldDB" id="A0A6A6C7E6"/>